<dbReference type="PANTHER" id="PTHR36844:SF1">
    <property type="entry name" value="PROTEASE PRSW"/>
    <property type="match status" value="1"/>
</dbReference>
<keyword evidence="4" id="KW-1185">Reference proteome</keyword>
<dbReference type="AlphaFoldDB" id="A0A812M3S1"/>
<feature type="transmembrane region" description="Helical" evidence="2">
    <location>
        <begin position="168"/>
        <end position="188"/>
    </location>
</feature>
<evidence type="ECO:0000313" key="3">
    <source>
        <dbReference type="EMBL" id="CAE7256240.1"/>
    </source>
</evidence>
<proteinExistence type="predicted"/>
<dbReference type="InterPro" id="IPR013320">
    <property type="entry name" value="ConA-like_dom_sf"/>
</dbReference>
<dbReference type="OrthoDB" id="10017393at2759"/>
<dbReference type="Pfam" id="PF13367">
    <property type="entry name" value="PrsW-protease"/>
    <property type="match status" value="1"/>
</dbReference>
<dbReference type="PANTHER" id="PTHR36844">
    <property type="entry name" value="PROTEASE PRSW"/>
    <property type="match status" value="1"/>
</dbReference>
<accession>A0A812M3S1</accession>
<keyword evidence="2" id="KW-0472">Membrane</keyword>
<name>A0A812M3S1_SYMPI</name>
<feature type="transmembrane region" description="Helical" evidence="2">
    <location>
        <begin position="341"/>
        <end position="363"/>
    </location>
</feature>
<evidence type="ECO:0000256" key="2">
    <source>
        <dbReference type="SAM" id="Phobius"/>
    </source>
</evidence>
<dbReference type="GO" id="GO:0008233">
    <property type="term" value="F:peptidase activity"/>
    <property type="evidence" value="ECO:0007669"/>
    <property type="project" value="InterPro"/>
</dbReference>
<dbReference type="InterPro" id="IPR043136">
    <property type="entry name" value="B30.2/SPRY_sf"/>
</dbReference>
<reference evidence="3" key="1">
    <citation type="submission" date="2021-02" db="EMBL/GenBank/DDBJ databases">
        <authorList>
            <person name="Dougan E. K."/>
            <person name="Rhodes N."/>
            <person name="Thang M."/>
            <person name="Chan C."/>
        </authorList>
    </citation>
    <scope>NUCLEOTIDE SEQUENCE</scope>
</reference>
<feature type="compositionally biased region" description="Basic and acidic residues" evidence="1">
    <location>
        <begin position="696"/>
        <end position="707"/>
    </location>
</feature>
<feature type="region of interest" description="Disordered" evidence="1">
    <location>
        <begin position="682"/>
        <end position="707"/>
    </location>
</feature>
<gene>
    <name evidence="3" type="primary">prsW</name>
    <name evidence="3" type="ORF">SPIL2461_LOCUS5196</name>
</gene>
<feature type="transmembrane region" description="Helical" evidence="2">
    <location>
        <begin position="112"/>
        <end position="131"/>
    </location>
</feature>
<dbReference type="Gene3D" id="2.60.120.920">
    <property type="match status" value="1"/>
</dbReference>
<keyword evidence="2" id="KW-0812">Transmembrane</keyword>
<dbReference type="SUPFAM" id="SSF49899">
    <property type="entry name" value="Concanavalin A-like lectins/glucanases"/>
    <property type="match status" value="1"/>
</dbReference>
<feature type="compositionally biased region" description="Basic and acidic residues" evidence="1">
    <location>
        <begin position="777"/>
        <end position="795"/>
    </location>
</feature>
<keyword evidence="2" id="KW-1133">Transmembrane helix</keyword>
<feature type="compositionally biased region" description="Low complexity" evidence="1">
    <location>
        <begin position="806"/>
        <end position="825"/>
    </location>
</feature>
<dbReference type="Proteomes" id="UP000649617">
    <property type="component" value="Unassembled WGS sequence"/>
</dbReference>
<comment type="caution">
    <text evidence="3">The sequence shown here is derived from an EMBL/GenBank/DDBJ whole genome shotgun (WGS) entry which is preliminary data.</text>
</comment>
<feature type="transmembrane region" description="Helical" evidence="2">
    <location>
        <begin position="137"/>
        <end position="156"/>
    </location>
</feature>
<organism evidence="3 4">
    <name type="scientific">Symbiodinium pilosum</name>
    <name type="common">Dinoflagellate</name>
    <dbReference type="NCBI Taxonomy" id="2952"/>
    <lineage>
        <taxon>Eukaryota</taxon>
        <taxon>Sar</taxon>
        <taxon>Alveolata</taxon>
        <taxon>Dinophyceae</taxon>
        <taxon>Suessiales</taxon>
        <taxon>Symbiodiniaceae</taxon>
        <taxon>Symbiodinium</taxon>
    </lineage>
</organism>
<feature type="region of interest" description="Disordered" evidence="1">
    <location>
        <begin position="777"/>
        <end position="825"/>
    </location>
</feature>
<dbReference type="EMBL" id="CAJNIZ010007224">
    <property type="protein sequence ID" value="CAE7256240.1"/>
    <property type="molecule type" value="Genomic_DNA"/>
</dbReference>
<evidence type="ECO:0000313" key="4">
    <source>
        <dbReference type="Proteomes" id="UP000649617"/>
    </source>
</evidence>
<evidence type="ECO:0000256" key="1">
    <source>
        <dbReference type="SAM" id="MobiDB-lite"/>
    </source>
</evidence>
<protein>
    <submittedName>
        <fullName evidence="3">PrsW protein</fullName>
    </submittedName>
</protein>
<sequence length="825" mass="90041">MKDGETQKAVAGSVHPSPERLWVGPELSECELGEKGVVHTLTVRSSAQPSAIVELTPGNQRLWVRLPPHTQWEQGSALTAWYEVGDQVLYPGLRVEPRPPQFFTCSCMGRGALVFFVLTLCTCLCVLPYVVLPPLGLALLSLAPVLVFGSFVQFYFQVSVKVLQMVISFFEAIAWFFPLAVCILIIYFPLGWQDWVSNCQDTSAAEEVNVDCLGKRAIQAYLMTAFLEELLKYVCVRRILWFPFVADPWALCCYGGCAGLGFAALENALYVGTGSLFTALLRAGTAVPNHLMYGLLHGAFLAEQRFSLRPCRASFMLTPLLPMLLHGSHNFSIAVCQYVDLWVGLGAMLSVAVCAVCTLRAALMRIQLPMLNVHELIKSGLVEGPYCCCCCQGFCGWASKTTPPYLIPVHSQAGGVVEPLVGEATQIRGVGTGTFEAAAFEPSLLASLQCTCTSGKWYFETVFGPMAGSCRTGVVQSGSQMFSAQLGGDTESWGFGPEGLWHAGELVQPRTGPGPAVLGALLNLDDGWLKFVVDGAGAEQAAIDTQRGWLPAWSFTGTVGIRLDGRFAYDPPPGFLPIRRAAFRESPQVVANVVGILLSDSQSELADRVTPALQLSQAMATSVIIRDVEGYVAPAASAAPRDQSMNSSGEYYMLLSSGEHEQKNTPASGPTLEDKLAAYKARKERLKQQKQQKASRATEKRQMFDREMGKTYTEQQAIEELLHDSPTKAFARTADTSWGPAVERYLSSTSESSQTSAASVNSGRIVHEQVARVYSGRKLDEDRQVNDDHCEEPQVRRMWSLDDAASQQRPPLQQPQGRSRLLVSL</sequence>
<dbReference type="InterPro" id="IPR026898">
    <property type="entry name" value="PrsW"/>
</dbReference>